<feature type="region of interest" description="Disordered" evidence="1">
    <location>
        <begin position="1"/>
        <end position="39"/>
    </location>
</feature>
<reference evidence="2" key="1">
    <citation type="submission" date="2021-07" db="EMBL/GenBank/DDBJ databases">
        <authorList>
            <person name="Catto M.A."/>
            <person name="Jacobson A."/>
            <person name="Kennedy G."/>
            <person name="Labadie P."/>
            <person name="Hunt B.G."/>
            <person name="Srinivasan R."/>
        </authorList>
    </citation>
    <scope>NUCLEOTIDE SEQUENCE</scope>
    <source>
        <strain evidence="2">PL_HMW_Pooled</strain>
        <tissue evidence="2">Head</tissue>
    </source>
</reference>
<name>A0AAE1HVN4_9NEOP</name>
<keyword evidence="2" id="KW-0378">Hydrolase</keyword>
<proteinExistence type="predicted"/>
<dbReference type="AlphaFoldDB" id="A0AAE1HVN4"/>
<dbReference type="Proteomes" id="UP001219518">
    <property type="component" value="Unassembled WGS sequence"/>
</dbReference>
<keyword evidence="2" id="KW-0255">Endonuclease</keyword>
<dbReference type="Pfam" id="PF06869">
    <property type="entry name" value="DUF1258"/>
    <property type="match status" value="1"/>
</dbReference>
<organism evidence="2 3">
    <name type="scientific">Frankliniella fusca</name>
    <dbReference type="NCBI Taxonomy" id="407009"/>
    <lineage>
        <taxon>Eukaryota</taxon>
        <taxon>Metazoa</taxon>
        <taxon>Ecdysozoa</taxon>
        <taxon>Arthropoda</taxon>
        <taxon>Hexapoda</taxon>
        <taxon>Insecta</taxon>
        <taxon>Pterygota</taxon>
        <taxon>Neoptera</taxon>
        <taxon>Paraneoptera</taxon>
        <taxon>Thysanoptera</taxon>
        <taxon>Terebrantia</taxon>
        <taxon>Thripoidea</taxon>
        <taxon>Thripidae</taxon>
        <taxon>Frankliniella</taxon>
    </lineage>
</organism>
<accession>A0AAE1HVN4</accession>
<evidence type="ECO:0000256" key="1">
    <source>
        <dbReference type="SAM" id="MobiDB-lite"/>
    </source>
</evidence>
<keyword evidence="2" id="KW-0540">Nuclease</keyword>
<dbReference type="InterPro" id="IPR009667">
    <property type="entry name" value="DUF1258"/>
</dbReference>
<sequence length="639" mass="72367">MADQQPPEKQPPEKKSRREARKKRQLLDSPTNPSLPQHLPLAHSQDVSKFGPQNAVPVVRPSKVFLPRTAEKEIVHPMPSTSQTGISQSFEDVNFNAATNTESFSAAISAGPNTPLLVPSAAISAAELSAPLLVPYSRTPVLIPPINFHQSYYPEVPLTLPLHKGSSLNWEYFLNIPLLHSDYSYSRVPLFPITFCMETPDTEPELAPGMNPLPLHESPEDKLYEGCTLSVYDSMVSILAFSQSSQLSGANFCKLLDLFHVVLPKPCKLPTSKHLFFKNFQSDDSQMQLVHYCNVCWKFRKNMKDVCTCKGSCVKYFIKCSIESQLRKMFSRPGFVEKLRHRHSRKKVDANNIEDIFDSTVYKLAEENLLVNDLCVSLTWYTDGVALYECSSYSLWPFVFVINELPLSERFKPENLILGGLWGDGEKPHPNIFLLPMYEELSKLKNGFNVKLHGCEEECEARAFVITGTCDVPAKACFMCMKGHSGYHSCPKCFIRGEKSDRTGDVMAFPHQDELELRNHENYLECLDRCVTSKQEYLGVDGPSMLSHILSSSVIDSVSIDSMHCLFIGVTKSLLRLWFDPKYHKAPFSLKTKANQVNLLLRNLKLPHFVQRLPEDVTKLGFWKASLCRNFLLYMPDPK</sequence>
<keyword evidence="3" id="KW-1185">Reference proteome</keyword>
<dbReference type="PANTHER" id="PTHR46579:SF1">
    <property type="entry name" value="F5_8 TYPE C DOMAIN-CONTAINING PROTEIN"/>
    <property type="match status" value="1"/>
</dbReference>
<dbReference type="PANTHER" id="PTHR46579">
    <property type="entry name" value="F5/8 TYPE C DOMAIN-CONTAINING PROTEIN-RELATED"/>
    <property type="match status" value="1"/>
</dbReference>
<dbReference type="GO" id="GO:0004519">
    <property type="term" value="F:endonuclease activity"/>
    <property type="evidence" value="ECO:0007669"/>
    <property type="project" value="UniProtKB-KW"/>
</dbReference>
<reference evidence="2" key="2">
    <citation type="journal article" date="2023" name="BMC Genomics">
        <title>Pest status, molecular evolution, and epigenetic factors derived from the genome assembly of Frankliniella fusca, a thysanopteran phytovirus vector.</title>
        <authorList>
            <person name="Catto M.A."/>
            <person name="Labadie P.E."/>
            <person name="Jacobson A.L."/>
            <person name="Kennedy G.G."/>
            <person name="Srinivasan R."/>
            <person name="Hunt B.G."/>
        </authorList>
    </citation>
    <scope>NUCLEOTIDE SEQUENCE</scope>
    <source>
        <strain evidence="2">PL_HMW_Pooled</strain>
    </source>
</reference>
<dbReference type="EMBL" id="JAHWGI010001324">
    <property type="protein sequence ID" value="KAK3928284.1"/>
    <property type="molecule type" value="Genomic_DNA"/>
</dbReference>
<gene>
    <name evidence="2" type="ORF">KUF71_000554</name>
</gene>
<evidence type="ECO:0000313" key="2">
    <source>
        <dbReference type="EMBL" id="KAK3928284.1"/>
    </source>
</evidence>
<protein>
    <submittedName>
        <fullName evidence="2">Flap endonuclease 1</fullName>
    </submittedName>
</protein>
<evidence type="ECO:0000313" key="3">
    <source>
        <dbReference type="Proteomes" id="UP001219518"/>
    </source>
</evidence>
<comment type="caution">
    <text evidence="2">The sequence shown here is derived from an EMBL/GenBank/DDBJ whole genome shotgun (WGS) entry which is preliminary data.</text>
</comment>